<reference evidence="7" key="1">
    <citation type="journal article" date="2019" name="Int. J. Syst. Evol. Microbiol.">
        <title>The Global Catalogue of Microorganisms (GCM) 10K type strain sequencing project: providing services to taxonomists for standard genome sequencing and annotation.</title>
        <authorList>
            <consortium name="The Broad Institute Genomics Platform"/>
            <consortium name="The Broad Institute Genome Sequencing Center for Infectious Disease"/>
            <person name="Wu L."/>
            <person name="Ma J."/>
        </authorList>
    </citation>
    <scope>NUCLEOTIDE SEQUENCE [LARGE SCALE GENOMIC DNA]</scope>
    <source>
        <strain evidence="7">KCTC 52925</strain>
    </source>
</reference>
<comment type="caution">
    <text evidence="6">The sequence shown here is derived from an EMBL/GenBank/DDBJ whole genome shotgun (WGS) entry which is preliminary data.</text>
</comment>
<keyword evidence="7" id="KW-1185">Reference proteome</keyword>
<dbReference type="PANTHER" id="PTHR31451:SF40">
    <property type="entry name" value="GLYCOSIDE HYDROLASE FAMILY 5 DOMAIN-CONTAINING PROTEIN"/>
    <property type="match status" value="1"/>
</dbReference>
<name>A0ABW5X3P9_9FLAO</name>
<evidence type="ECO:0000313" key="7">
    <source>
        <dbReference type="Proteomes" id="UP001597438"/>
    </source>
</evidence>
<evidence type="ECO:0000256" key="1">
    <source>
        <dbReference type="ARBA" id="ARBA00001678"/>
    </source>
</evidence>
<sequence length="435" mass="50666">MNKDYIILFTCFIMFLTINAQDFVEVQNGQFIRSGKTYHYLGTNFWYGMNLGGNNKDRLIRELNQLEKLGVKNLRIMASSEGEADASWRMQPTLQPEPGKYDEKLLVGLDFLLDEMKKRDMLAVVCLNNFWPWSGGFSQYVSWANGDEDIPFPPPAEGGDWRTYQEYSARFYQNEKAQKWFRDLIRTIINRKNSVNNLEYRLDPTIMAWQLANEPEGIDKPELYRKWIFETADFIKELDTNHLVSIGSEGNTPSPNNGTDFFKDHNNSSIDYCTFHLWVQNWGWYDPKKPEETYSNAILKASQYINEHLKVAQDLNKPIVLEEFGISRDDNNYEVASGVTYRDKYFRFIFQSTLNYARNLNQMSGVNFWAWGGEGRPSEPKAIWKTGDDFIGDPPHEYQGWYSIYDKDISTLIILQNFAEEFSSLNAKIGDSLKN</sequence>
<accession>A0ABW5X3P9</accession>
<dbReference type="SUPFAM" id="SSF51445">
    <property type="entry name" value="(Trans)glycosidases"/>
    <property type="match status" value="1"/>
</dbReference>
<dbReference type="EMBL" id="JBHUOJ010000022">
    <property type="protein sequence ID" value="MFD2833611.1"/>
    <property type="molecule type" value="Genomic_DNA"/>
</dbReference>
<keyword evidence="4" id="KW-0326">Glycosidase</keyword>
<evidence type="ECO:0000256" key="2">
    <source>
        <dbReference type="ARBA" id="ARBA00012706"/>
    </source>
</evidence>
<dbReference type="Proteomes" id="UP001597438">
    <property type="component" value="Unassembled WGS sequence"/>
</dbReference>
<organism evidence="6 7">
    <name type="scientific">Christiangramia antarctica</name>
    <dbReference type="NCBI Taxonomy" id="2058158"/>
    <lineage>
        <taxon>Bacteria</taxon>
        <taxon>Pseudomonadati</taxon>
        <taxon>Bacteroidota</taxon>
        <taxon>Flavobacteriia</taxon>
        <taxon>Flavobacteriales</taxon>
        <taxon>Flavobacteriaceae</taxon>
        <taxon>Christiangramia</taxon>
    </lineage>
</organism>
<dbReference type="Gene3D" id="3.20.20.80">
    <property type="entry name" value="Glycosidases"/>
    <property type="match status" value="1"/>
</dbReference>
<dbReference type="InterPro" id="IPR017853">
    <property type="entry name" value="GH"/>
</dbReference>
<dbReference type="EC" id="3.2.1.78" evidence="2"/>
<dbReference type="PANTHER" id="PTHR31451">
    <property type="match status" value="1"/>
</dbReference>
<comment type="catalytic activity">
    <reaction evidence="1">
        <text>Random hydrolysis of (1-&gt;4)-beta-D-mannosidic linkages in mannans, galactomannans and glucomannans.</text>
        <dbReference type="EC" id="3.2.1.78"/>
    </reaction>
</comment>
<protein>
    <recommendedName>
        <fullName evidence="2">mannan endo-1,4-beta-mannosidase</fullName>
        <ecNumber evidence="2">3.2.1.78</ecNumber>
    </recommendedName>
</protein>
<keyword evidence="3" id="KW-0378">Hydrolase</keyword>
<proteinExistence type="predicted"/>
<dbReference type="RefSeq" id="WP_251742744.1">
    <property type="nucleotide sequence ID" value="NZ_JBHUOJ010000022.1"/>
</dbReference>
<dbReference type="InterPro" id="IPR001547">
    <property type="entry name" value="Glyco_hydro_5"/>
</dbReference>
<gene>
    <name evidence="6" type="ORF">ACFSYS_09955</name>
</gene>
<evidence type="ECO:0000256" key="4">
    <source>
        <dbReference type="ARBA" id="ARBA00023295"/>
    </source>
</evidence>
<evidence type="ECO:0000259" key="5">
    <source>
        <dbReference type="Pfam" id="PF26410"/>
    </source>
</evidence>
<evidence type="ECO:0000313" key="6">
    <source>
        <dbReference type="EMBL" id="MFD2833611.1"/>
    </source>
</evidence>
<feature type="domain" description="Glycoside hydrolase family 5" evidence="5">
    <location>
        <begin position="21"/>
        <end position="421"/>
    </location>
</feature>
<dbReference type="Pfam" id="PF26410">
    <property type="entry name" value="GH5_mannosidase"/>
    <property type="match status" value="1"/>
</dbReference>
<evidence type="ECO:0000256" key="3">
    <source>
        <dbReference type="ARBA" id="ARBA00022801"/>
    </source>
</evidence>
<dbReference type="InterPro" id="IPR045053">
    <property type="entry name" value="MAN-like"/>
</dbReference>